<evidence type="ECO:0000256" key="1">
    <source>
        <dbReference type="SAM" id="Phobius"/>
    </source>
</evidence>
<keyword evidence="1" id="KW-1133">Transmembrane helix</keyword>
<dbReference type="EMBL" id="AWWI01000165">
    <property type="protein sequence ID" value="PIL17481.1"/>
    <property type="molecule type" value="Genomic_DNA"/>
</dbReference>
<reference evidence="2 3" key="1">
    <citation type="submission" date="2013-09" db="EMBL/GenBank/DDBJ databases">
        <title>Genome sequencing of Phaeobacter antarcticus sp. nov. SM1211.</title>
        <authorList>
            <person name="Zhang X.-Y."/>
            <person name="Liu C."/>
            <person name="Chen X.-L."/>
            <person name="Xie B.-B."/>
            <person name="Qin Q.-L."/>
            <person name="Rong J.-C."/>
            <person name="Zhang Y.-Z."/>
        </authorList>
    </citation>
    <scope>NUCLEOTIDE SEQUENCE [LARGE SCALE GENOMIC DNA]</scope>
    <source>
        <strain evidence="2 3">SM1211</strain>
    </source>
</reference>
<keyword evidence="1" id="KW-0812">Transmembrane</keyword>
<keyword evidence="1" id="KW-0472">Membrane</keyword>
<evidence type="ECO:0000313" key="2">
    <source>
        <dbReference type="EMBL" id="PIL17481.1"/>
    </source>
</evidence>
<feature type="transmembrane region" description="Helical" evidence="1">
    <location>
        <begin position="20"/>
        <end position="39"/>
    </location>
</feature>
<name>A0A2G8R7S7_9RHOB</name>
<dbReference type="AlphaFoldDB" id="A0A2G8R7S7"/>
<evidence type="ECO:0000313" key="3">
    <source>
        <dbReference type="Proteomes" id="UP000231259"/>
    </source>
</evidence>
<protein>
    <submittedName>
        <fullName evidence="2">Uncharacterized protein</fullName>
    </submittedName>
</protein>
<sequence>MSIVGFGLAAARLSSEKALIWSKVLMLVSGGVVILLAYLRMRHVSARIRAAEEVTDTALATDLSVVSDHCAVWPAAAICHSCRCALRDPARILDQGKVRLRPLVSGEEKAS</sequence>
<comment type="caution">
    <text evidence="2">The sequence shown here is derived from an EMBL/GenBank/DDBJ whole genome shotgun (WGS) entry which is preliminary data.</text>
</comment>
<proteinExistence type="predicted"/>
<accession>A0A2G8R7S7</accession>
<dbReference type="Proteomes" id="UP000231259">
    <property type="component" value="Unassembled WGS sequence"/>
</dbReference>
<gene>
    <name evidence="2" type="ORF">P775_24135</name>
</gene>
<keyword evidence="3" id="KW-1185">Reference proteome</keyword>
<organism evidence="2 3">
    <name type="scientific">Puniceibacterium antarcticum</name>
    <dbReference type="NCBI Taxonomy" id="1206336"/>
    <lineage>
        <taxon>Bacteria</taxon>
        <taxon>Pseudomonadati</taxon>
        <taxon>Pseudomonadota</taxon>
        <taxon>Alphaproteobacteria</taxon>
        <taxon>Rhodobacterales</taxon>
        <taxon>Paracoccaceae</taxon>
        <taxon>Puniceibacterium</taxon>
    </lineage>
</organism>